<keyword evidence="2" id="KW-1185">Reference proteome</keyword>
<proteinExistence type="predicted"/>
<protein>
    <submittedName>
        <fullName evidence="1">Uncharacterized protein</fullName>
    </submittedName>
</protein>
<evidence type="ECO:0000313" key="2">
    <source>
        <dbReference type="Proteomes" id="UP000199036"/>
    </source>
</evidence>
<accession>A0A1I5F6F0</accession>
<dbReference type="AlphaFoldDB" id="A0A1I5F6F0"/>
<evidence type="ECO:0000313" key="1">
    <source>
        <dbReference type="EMBL" id="SFO19209.1"/>
    </source>
</evidence>
<dbReference type="OrthoDB" id="9990022at2"/>
<dbReference type="Proteomes" id="UP000199036">
    <property type="component" value="Unassembled WGS sequence"/>
</dbReference>
<name>A0A1I5F6F0_9FLAO</name>
<dbReference type="STRING" id="913024.SAMN05421741_12510"/>
<organism evidence="1 2">
    <name type="scientific">Paenimyroides ummariense</name>
    <dbReference type="NCBI Taxonomy" id="913024"/>
    <lineage>
        <taxon>Bacteria</taxon>
        <taxon>Pseudomonadati</taxon>
        <taxon>Bacteroidota</taxon>
        <taxon>Flavobacteriia</taxon>
        <taxon>Flavobacteriales</taxon>
        <taxon>Flavobacteriaceae</taxon>
        <taxon>Paenimyroides</taxon>
    </lineage>
</organism>
<dbReference type="RefSeq" id="WP_091525572.1">
    <property type="nucleotide sequence ID" value="NZ_FOVI01000025.1"/>
</dbReference>
<gene>
    <name evidence="1" type="ORF">SAMN05421741_12510</name>
</gene>
<dbReference type="EMBL" id="FOVI01000025">
    <property type="protein sequence ID" value="SFO19209.1"/>
    <property type="molecule type" value="Genomic_DNA"/>
</dbReference>
<sequence length="604" mass="67063">MLVAGMMAFLGPVATDLTASILKFFNVMNLEPRQYMTKGEIKLSRSTSLWGRAALGLATPNANGDGNVKINSGQDDTEMNASKSYGDIDNLLNLIPGMGAMVTQERNSGICFKFEHEYENNPKVPELDARMFSRSKIEVKMYTRSTLSVGLLGTFLQRLFLNSLPFVGEFFNAINFDRGVLLTHEVEMIRNTNVSNVTVADVRVQEGTTDIVENTDGSLQFINNQSGVMTIKAYTHLGMFSGDIEDLAAAGTEAKLKLSLVEIYKIYTQGTNYEFSFTNIKKLLLGFVYQKKVGLFKKDSEYARAKAQKAKHSANQKYTKKTVETFKTAAGTDNETVMLVEFFGKISQPMQLLDTAVALGIKIEVPFSSLLSILEFYLKKLYYRHTVLENQAQRNAFEGTLFKKRSEIESQVKARQKAESNNSRKTFYDYLFAVNNSYPSGSGTVSFKGLNGYIDDRLAENDPPEDFLDALGRFLQNPPSFDDFMQEITPKSDYDTKDIGINDFINYFTLLTDIMGLEIKIEGLLGVSGGASLKAGAAIGTAHLGLGGYAQLIYDAELYKDGQLTDLGINDPLRTIFTQLDTLLAKPSAGKKIPVRTLFDIVKD</sequence>
<reference evidence="2" key="1">
    <citation type="submission" date="2016-10" db="EMBL/GenBank/DDBJ databases">
        <authorList>
            <person name="Varghese N."/>
            <person name="Submissions S."/>
        </authorList>
    </citation>
    <scope>NUCLEOTIDE SEQUENCE [LARGE SCALE GENOMIC DNA]</scope>
    <source>
        <strain evidence="2">DS-12</strain>
    </source>
</reference>